<protein>
    <recommendedName>
        <fullName evidence="4">Pentatricopeptide repeat-containing protein</fullName>
    </recommendedName>
</protein>
<evidence type="ECO:0000313" key="2">
    <source>
        <dbReference type="EMBL" id="KAG5187782.1"/>
    </source>
</evidence>
<evidence type="ECO:0008006" key="4">
    <source>
        <dbReference type="Google" id="ProtNLM"/>
    </source>
</evidence>
<reference evidence="2" key="1">
    <citation type="submission" date="2021-02" db="EMBL/GenBank/DDBJ databases">
        <title>First Annotated Genome of the Yellow-green Alga Tribonema minus.</title>
        <authorList>
            <person name="Mahan K.M."/>
        </authorList>
    </citation>
    <scope>NUCLEOTIDE SEQUENCE</scope>
    <source>
        <strain evidence="2">UTEX B ZZ1240</strain>
    </source>
</reference>
<comment type="caution">
    <text evidence="2">The sequence shown here is derived from an EMBL/GenBank/DDBJ whole genome shotgun (WGS) entry which is preliminary data.</text>
</comment>
<dbReference type="PANTHER" id="PTHR47447">
    <property type="entry name" value="OS03G0856100 PROTEIN"/>
    <property type="match status" value="1"/>
</dbReference>
<proteinExistence type="predicted"/>
<keyword evidence="3" id="KW-1185">Reference proteome</keyword>
<dbReference type="Gene3D" id="1.25.40.10">
    <property type="entry name" value="Tetratricopeptide repeat domain"/>
    <property type="match status" value="2"/>
</dbReference>
<sequence length="480" mass="51490">MNFSRDTTQTHTKRCYAHSPSRARRASYNLAQRVAFWRRRTSLALQRALTRVKIDNWNAVIAPDGDEEHLRLQQAKERVMKGSEAGSAVMEAATAAAAAASVQALSPTRAMSAALIMMSLLRRSGTPPDRGAYTYADRALGGAQSAQKADQLLQEMADAGLTPDEDAFVAALLAYGHSRSWQRALDLFAETEATHPHLLTVDAWNQLLAVLNYSNELERAVAKAAEMVERGLALDAETYAQLLGAYALLADDAKLEALAAGMRAAGVPLTAACRYCGVRGYALGGHLQRAEDAFEAAVASGDADPKMVKAMLRGCRRARDAQRAERWLRRALSLGLAPTASAWHLAVETAHEAGDADAADALWREAEAAGALSLYKAMSTLHGGCGRAVDVNQPSLLRRLHASALDLSRCDAGLAHAAARAAARDLRRAPPPANRYIFTGSSKPKQVAIAQAVTAIMRDAGAQVSKESGRGNIWKAEMRT</sequence>
<dbReference type="Proteomes" id="UP000664859">
    <property type="component" value="Unassembled WGS sequence"/>
</dbReference>
<dbReference type="AlphaFoldDB" id="A0A836CIY5"/>
<dbReference type="PANTHER" id="PTHR47447:SF17">
    <property type="entry name" value="OS12G0638900 PROTEIN"/>
    <property type="match status" value="1"/>
</dbReference>
<gene>
    <name evidence="2" type="ORF">JKP88DRAFT_306506</name>
</gene>
<evidence type="ECO:0000256" key="1">
    <source>
        <dbReference type="ARBA" id="ARBA00022737"/>
    </source>
</evidence>
<organism evidence="2 3">
    <name type="scientific">Tribonema minus</name>
    <dbReference type="NCBI Taxonomy" id="303371"/>
    <lineage>
        <taxon>Eukaryota</taxon>
        <taxon>Sar</taxon>
        <taxon>Stramenopiles</taxon>
        <taxon>Ochrophyta</taxon>
        <taxon>PX clade</taxon>
        <taxon>Xanthophyceae</taxon>
        <taxon>Tribonematales</taxon>
        <taxon>Tribonemataceae</taxon>
        <taxon>Tribonema</taxon>
    </lineage>
</organism>
<accession>A0A836CIY5</accession>
<keyword evidence="1" id="KW-0677">Repeat</keyword>
<name>A0A836CIY5_9STRA</name>
<dbReference type="EMBL" id="JAFCMP010000082">
    <property type="protein sequence ID" value="KAG5187782.1"/>
    <property type="molecule type" value="Genomic_DNA"/>
</dbReference>
<evidence type="ECO:0000313" key="3">
    <source>
        <dbReference type="Proteomes" id="UP000664859"/>
    </source>
</evidence>
<dbReference type="InterPro" id="IPR011990">
    <property type="entry name" value="TPR-like_helical_dom_sf"/>
</dbReference>